<evidence type="ECO:0000313" key="3">
    <source>
        <dbReference type="EMBL" id="OQQ89316.1"/>
    </source>
</evidence>
<dbReference type="InterPro" id="IPR036249">
    <property type="entry name" value="Thioredoxin-like_sf"/>
</dbReference>
<dbReference type="Gene3D" id="3.40.30.10">
    <property type="entry name" value="Glutaredoxin"/>
    <property type="match status" value="1"/>
</dbReference>
<proteinExistence type="predicted"/>
<dbReference type="Pfam" id="PF13098">
    <property type="entry name" value="Thioredoxin_2"/>
    <property type="match status" value="1"/>
</dbReference>
<dbReference type="EMBL" id="NBEF01000033">
    <property type="protein sequence ID" value="OQQ89316.1"/>
    <property type="molecule type" value="Genomic_DNA"/>
</dbReference>
<evidence type="ECO:0000259" key="1">
    <source>
        <dbReference type="Pfam" id="PF13098"/>
    </source>
</evidence>
<evidence type="ECO:0000313" key="5">
    <source>
        <dbReference type="Proteomes" id="UP000192575"/>
    </source>
</evidence>
<gene>
    <name evidence="3" type="ORF">B6U56_09135</name>
    <name evidence="2" type="ORF">LSJ_4058</name>
</gene>
<reference evidence="2 4" key="1">
    <citation type="journal article" date="2014" name="BMC Genomics">
        <title>Unusual genome complexity in Lactobacillus salivarius JCM1046.</title>
        <authorList>
            <person name="Raftis E.J."/>
            <person name="Forde B.M."/>
            <person name="Claesson M.J."/>
            <person name="O'Toole P.W."/>
        </authorList>
    </citation>
    <scope>NUCLEOTIDE SEQUENCE [LARGE SCALE GENOMIC DNA]</scope>
    <source>
        <strain evidence="2 4">JCM1046</strain>
        <plasmid evidence="2 4">pLMP1046</plasmid>
    </source>
</reference>
<feature type="domain" description="Thioredoxin-like fold" evidence="1">
    <location>
        <begin position="4"/>
        <end position="95"/>
    </location>
</feature>
<evidence type="ECO:0000313" key="4">
    <source>
        <dbReference type="Proteomes" id="UP000029488"/>
    </source>
</evidence>
<dbReference type="CDD" id="cd02976">
    <property type="entry name" value="NrdH"/>
    <property type="match status" value="1"/>
</dbReference>
<dbReference type="SUPFAM" id="SSF52833">
    <property type="entry name" value="Thioredoxin-like"/>
    <property type="match status" value="1"/>
</dbReference>
<dbReference type="InterPro" id="IPR012336">
    <property type="entry name" value="Thioredoxin-like_fold"/>
</dbReference>
<dbReference type="Proteomes" id="UP000029488">
    <property type="component" value="Plasmid pLMP1046"/>
</dbReference>
<organism evidence="2 4">
    <name type="scientific">Ligilactobacillus salivarius</name>
    <dbReference type="NCBI Taxonomy" id="1624"/>
    <lineage>
        <taxon>Bacteria</taxon>
        <taxon>Bacillati</taxon>
        <taxon>Bacillota</taxon>
        <taxon>Bacilli</taxon>
        <taxon>Lactobacillales</taxon>
        <taxon>Lactobacillaceae</taxon>
        <taxon>Ligilactobacillus</taxon>
    </lineage>
</organism>
<sequence length="106" mass="12657">MIHAVLYTKPKCVQCKMTRKRMESLGFPYVDNYYGDYNEDNSIDITSTDERKRNWSIKKVEKLKEKYQIQQLPFIKIVDDDNNILDSWTGFLPGKITEWSKKLESR</sequence>
<name>A0A089QGN5_9LACO</name>
<dbReference type="Proteomes" id="UP000192575">
    <property type="component" value="Unassembled WGS sequence"/>
</dbReference>
<dbReference type="KEGG" id="lsj:LSJ_4058"/>
<protein>
    <submittedName>
        <fullName evidence="3">NrdH-redoxin</fullName>
    </submittedName>
</protein>
<dbReference type="RefSeq" id="WP_044005974.1">
    <property type="nucleotide sequence ID" value="NZ_CP007649.1"/>
</dbReference>
<reference evidence="3 5" key="2">
    <citation type="submission" date="2017-03" db="EMBL/GenBank/DDBJ databases">
        <title>Phylogenomics and comparative genomics of Lactobacillus salivarius, a mammalian gut commensal.</title>
        <authorList>
            <person name="Harris H.M."/>
        </authorList>
    </citation>
    <scope>NUCLEOTIDE SEQUENCE [LARGE SCALE GENOMIC DNA]</scope>
    <source>
        <strain evidence="3 5">JCM 1047</strain>
    </source>
</reference>
<dbReference type="AlphaFoldDB" id="A0A089QGN5"/>
<dbReference type="EMBL" id="CP007649">
    <property type="protein sequence ID" value="AIR11835.1"/>
    <property type="molecule type" value="Genomic_DNA"/>
</dbReference>
<keyword evidence="2" id="KW-0614">Plasmid</keyword>
<evidence type="ECO:0000313" key="2">
    <source>
        <dbReference type="EMBL" id="AIR11835.1"/>
    </source>
</evidence>
<accession>A0A089QGN5</accession>
<geneLocation type="plasmid" evidence="2 4">
    <name>pLMP1046</name>
</geneLocation>